<evidence type="ECO:0000256" key="3">
    <source>
        <dbReference type="ARBA" id="ARBA00023098"/>
    </source>
</evidence>
<dbReference type="PROSITE" id="PS51635">
    <property type="entry name" value="PNPLA"/>
    <property type="match status" value="1"/>
</dbReference>
<reference evidence="6 7" key="1">
    <citation type="submission" date="2019-06" db="EMBL/GenBank/DDBJ databases">
        <title>Whole genome shotgun sequence of Pseudonocardia hydrocarbonoxydans NBRC 14498.</title>
        <authorList>
            <person name="Hosoyama A."/>
            <person name="Uohara A."/>
            <person name="Ohji S."/>
            <person name="Ichikawa N."/>
        </authorList>
    </citation>
    <scope>NUCLEOTIDE SEQUENCE [LARGE SCALE GENOMIC DNA]</scope>
    <source>
        <strain evidence="6 7">NBRC 14498</strain>
    </source>
</reference>
<dbReference type="Proteomes" id="UP000320338">
    <property type="component" value="Unassembled WGS sequence"/>
</dbReference>
<dbReference type="GO" id="GO:0016042">
    <property type="term" value="P:lipid catabolic process"/>
    <property type="evidence" value="ECO:0007669"/>
    <property type="project" value="UniProtKB-UniRule"/>
</dbReference>
<organism evidence="6 7">
    <name type="scientific">Pseudonocardia hydrocarbonoxydans</name>
    <dbReference type="NCBI Taxonomy" id="76726"/>
    <lineage>
        <taxon>Bacteria</taxon>
        <taxon>Bacillati</taxon>
        <taxon>Actinomycetota</taxon>
        <taxon>Actinomycetes</taxon>
        <taxon>Pseudonocardiales</taxon>
        <taxon>Pseudonocardiaceae</taxon>
        <taxon>Pseudonocardia</taxon>
    </lineage>
</organism>
<keyword evidence="7" id="KW-1185">Reference proteome</keyword>
<feature type="short sequence motif" description="GXSXG" evidence="4">
    <location>
        <begin position="42"/>
        <end position="46"/>
    </location>
</feature>
<dbReference type="PANTHER" id="PTHR14226:SF57">
    <property type="entry name" value="BLR7027 PROTEIN"/>
    <property type="match status" value="1"/>
</dbReference>
<dbReference type="AlphaFoldDB" id="A0A4Y3WTA9"/>
<proteinExistence type="predicted"/>
<evidence type="ECO:0000256" key="1">
    <source>
        <dbReference type="ARBA" id="ARBA00022801"/>
    </source>
</evidence>
<feature type="active site" description="Proton acceptor" evidence="4">
    <location>
        <position position="168"/>
    </location>
</feature>
<keyword evidence="2 4" id="KW-0442">Lipid degradation</keyword>
<dbReference type="PANTHER" id="PTHR14226">
    <property type="entry name" value="NEUROPATHY TARGET ESTERASE/SWISS CHEESE D.MELANOGASTER"/>
    <property type="match status" value="1"/>
</dbReference>
<accession>A0A4Y3WTA9</accession>
<evidence type="ECO:0000256" key="4">
    <source>
        <dbReference type="PROSITE-ProRule" id="PRU01161"/>
    </source>
</evidence>
<evidence type="ECO:0000259" key="5">
    <source>
        <dbReference type="PROSITE" id="PS51635"/>
    </source>
</evidence>
<feature type="active site" description="Nucleophile" evidence="4">
    <location>
        <position position="44"/>
    </location>
</feature>
<dbReference type="OrthoDB" id="4080114at2"/>
<dbReference type="EMBL" id="BJNG01000033">
    <property type="protein sequence ID" value="GEC21340.1"/>
    <property type="molecule type" value="Genomic_DNA"/>
</dbReference>
<dbReference type="Pfam" id="PF01734">
    <property type="entry name" value="Patatin"/>
    <property type="match status" value="1"/>
</dbReference>
<feature type="short sequence motif" description="GXGXXG" evidence="4">
    <location>
        <begin position="15"/>
        <end position="20"/>
    </location>
</feature>
<dbReference type="Gene3D" id="3.40.1090.10">
    <property type="entry name" value="Cytosolic phospholipase A2 catalytic domain"/>
    <property type="match status" value="2"/>
</dbReference>
<evidence type="ECO:0000313" key="6">
    <source>
        <dbReference type="EMBL" id="GEC21340.1"/>
    </source>
</evidence>
<gene>
    <name evidence="6" type="ORF">PHY01_36230</name>
</gene>
<feature type="domain" description="PNPLA" evidence="5">
    <location>
        <begin position="11"/>
        <end position="181"/>
    </location>
</feature>
<keyword evidence="3 4" id="KW-0443">Lipid metabolism</keyword>
<protein>
    <submittedName>
        <fullName evidence="6">Patatin</fullName>
    </submittedName>
</protein>
<evidence type="ECO:0000256" key="2">
    <source>
        <dbReference type="ARBA" id="ARBA00022963"/>
    </source>
</evidence>
<dbReference type="GO" id="GO:0016787">
    <property type="term" value="F:hydrolase activity"/>
    <property type="evidence" value="ECO:0007669"/>
    <property type="project" value="UniProtKB-UniRule"/>
</dbReference>
<evidence type="ECO:0000313" key="7">
    <source>
        <dbReference type="Proteomes" id="UP000320338"/>
    </source>
</evidence>
<sequence>MDDDGAGGTAFVLGGGGVLGAVQVGMLRALTDAGIRPDLVLGTSVGALNGAVLAAVEPAEAADRLDALWSSPDARALFAAGTFGRLRELARSGVAAHSASPLRRAVTEVLGERRIEDLPVRFECCAAGIEDASEHWFDRGPVVDAVMASAAVPGLLPPAVVDGRHYLDGGLVNSIPLGRAVELGAARVFVLQVGRIAQPLRPPRRPWEVAMVAFEIARRHRYARDLAAVPDGVEVHVLPTGGSGPPRWDSRAALRYRDVGAAGDRIAAAYEASATHLRTHLGTGGGR</sequence>
<dbReference type="InterPro" id="IPR016035">
    <property type="entry name" value="Acyl_Trfase/lysoPLipase"/>
</dbReference>
<keyword evidence="1 4" id="KW-0378">Hydrolase</keyword>
<name>A0A4Y3WTA9_9PSEU</name>
<dbReference type="InterPro" id="IPR050301">
    <property type="entry name" value="NTE"/>
</dbReference>
<comment type="caution">
    <text evidence="6">The sequence shown here is derived from an EMBL/GenBank/DDBJ whole genome shotgun (WGS) entry which is preliminary data.</text>
</comment>
<dbReference type="RefSeq" id="WP_141280170.1">
    <property type="nucleotide sequence ID" value="NZ_BAAARZ010000005.1"/>
</dbReference>
<feature type="short sequence motif" description="DGA/G" evidence="4">
    <location>
        <begin position="168"/>
        <end position="170"/>
    </location>
</feature>
<dbReference type="InterPro" id="IPR002641">
    <property type="entry name" value="PNPLA_dom"/>
</dbReference>
<dbReference type="SUPFAM" id="SSF52151">
    <property type="entry name" value="FabD/lysophospholipase-like"/>
    <property type="match status" value="1"/>
</dbReference>